<organism evidence="7 8">
    <name type="scientific">Apatococcus fuscideae</name>
    <dbReference type="NCBI Taxonomy" id="2026836"/>
    <lineage>
        <taxon>Eukaryota</taxon>
        <taxon>Viridiplantae</taxon>
        <taxon>Chlorophyta</taxon>
        <taxon>core chlorophytes</taxon>
        <taxon>Trebouxiophyceae</taxon>
        <taxon>Chlorellales</taxon>
        <taxon>Chlorellaceae</taxon>
        <taxon>Apatococcus</taxon>
    </lineage>
</organism>
<evidence type="ECO:0000256" key="4">
    <source>
        <dbReference type="ARBA" id="ARBA00023136"/>
    </source>
</evidence>
<dbReference type="PIRSF" id="PIRSF015665">
    <property type="entry name" value="CHOPT"/>
    <property type="match status" value="1"/>
</dbReference>
<protein>
    <recommendedName>
        <fullName evidence="9">Ethanolaminephosphotransferase</fullName>
    </recommendedName>
</protein>
<dbReference type="AlphaFoldDB" id="A0AAW1SYP4"/>
<dbReference type="GO" id="GO:0016780">
    <property type="term" value="F:phosphotransferase activity, for other substituted phosphate groups"/>
    <property type="evidence" value="ECO:0007669"/>
    <property type="project" value="InterPro"/>
</dbReference>
<dbReference type="Gene3D" id="1.20.120.1760">
    <property type="match status" value="1"/>
</dbReference>
<evidence type="ECO:0000313" key="8">
    <source>
        <dbReference type="Proteomes" id="UP001485043"/>
    </source>
</evidence>
<dbReference type="EMBL" id="JALJOV010000586">
    <property type="protein sequence ID" value="KAK9862572.1"/>
    <property type="molecule type" value="Genomic_DNA"/>
</dbReference>
<name>A0AAW1SYP4_9CHLO</name>
<dbReference type="Pfam" id="PF01066">
    <property type="entry name" value="CDP-OH_P_transf"/>
    <property type="match status" value="1"/>
</dbReference>
<dbReference type="GO" id="GO:0008654">
    <property type="term" value="P:phospholipid biosynthetic process"/>
    <property type="evidence" value="ECO:0007669"/>
    <property type="project" value="InterPro"/>
</dbReference>
<evidence type="ECO:0000256" key="5">
    <source>
        <dbReference type="RuleBase" id="RU003750"/>
    </source>
</evidence>
<evidence type="ECO:0000256" key="2">
    <source>
        <dbReference type="ARBA" id="ARBA00010441"/>
    </source>
</evidence>
<evidence type="ECO:0000313" key="7">
    <source>
        <dbReference type="EMBL" id="KAK9862572.1"/>
    </source>
</evidence>
<keyword evidence="6" id="KW-0812">Transmembrane</keyword>
<dbReference type="InterPro" id="IPR014472">
    <property type="entry name" value="CHOPT"/>
</dbReference>
<reference evidence="7 8" key="1">
    <citation type="journal article" date="2024" name="Nat. Commun.">
        <title>Phylogenomics reveals the evolutionary origins of lichenization in chlorophyte algae.</title>
        <authorList>
            <person name="Puginier C."/>
            <person name="Libourel C."/>
            <person name="Otte J."/>
            <person name="Skaloud P."/>
            <person name="Haon M."/>
            <person name="Grisel S."/>
            <person name="Petersen M."/>
            <person name="Berrin J.G."/>
            <person name="Delaux P.M."/>
            <person name="Dal Grande F."/>
            <person name="Keller J."/>
        </authorList>
    </citation>
    <scope>NUCLEOTIDE SEQUENCE [LARGE SCALE GENOMIC DNA]</scope>
    <source>
        <strain evidence="7 8">SAG 2523</strain>
    </source>
</reference>
<comment type="subcellular location">
    <subcellularLocation>
        <location evidence="1">Membrane</location>
    </subcellularLocation>
</comment>
<dbReference type="InterPro" id="IPR048254">
    <property type="entry name" value="CDP_ALCOHOL_P_TRANSF_CS"/>
</dbReference>
<keyword evidence="6" id="KW-1133">Transmembrane helix</keyword>
<keyword evidence="3 5" id="KW-0808">Transferase</keyword>
<proteinExistence type="inferred from homology"/>
<feature type="transmembrane region" description="Helical" evidence="6">
    <location>
        <begin position="283"/>
        <end position="302"/>
    </location>
</feature>
<evidence type="ECO:0008006" key="9">
    <source>
        <dbReference type="Google" id="ProtNLM"/>
    </source>
</evidence>
<dbReference type="GO" id="GO:0016020">
    <property type="term" value="C:membrane"/>
    <property type="evidence" value="ECO:0007669"/>
    <property type="project" value="UniProtKB-SubCell"/>
</dbReference>
<accession>A0AAW1SYP4</accession>
<feature type="transmembrane region" description="Helical" evidence="6">
    <location>
        <begin position="48"/>
        <end position="69"/>
    </location>
</feature>
<evidence type="ECO:0000256" key="3">
    <source>
        <dbReference type="ARBA" id="ARBA00022679"/>
    </source>
</evidence>
<comment type="similarity">
    <text evidence="2 5">Belongs to the CDP-alcohol phosphatidyltransferase class-I family.</text>
</comment>
<evidence type="ECO:0000256" key="6">
    <source>
        <dbReference type="SAM" id="Phobius"/>
    </source>
</evidence>
<dbReference type="PROSITE" id="PS00379">
    <property type="entry name" value="CDP_ALCOHOL_P_TRANSF"/>
    <property type="match status" value="1"/>
</dbReference>
<feature type="transmembrane region" description="Helical" evidence="6">
    <location>
        <begin position="75"/>
        <end position="93"/>
    </location>
</feature>
<gene>
    <name evidence="7" type="ORF">WJX84_004513</name>
</gene>
<evidence type="ECO:0000256" key="1">
    <source>
        <dbReference type="ARBA" id="ARBA00004370"/>
    </source>
</evidence>
<keyword evidence="8" id="KW-1185">Reference proteome</keyword>
<keyword evidence="4 6" id="KW-0472">Membrane</keyword>
<comment type="caution">
    <text evidence="7">The sequence shown here is derived from an EMBL/GenBank/DDBJ whole genome shotgun (WGS) entry which is preliminary data.</text>
</comment>
<dbReference type="Proteomes" id="UP001485043">
    <property type="component" value="Unassembled WGS sequence"/>
</dbReference>
<dbReference type="PANTHER" id="PTHR10414:SF37">
    <property type="entry name" value="BB IN A BOXCAR, ISOFORM C"/>
    <property type="match status" value="1"/>
</dbReference>
<dbReference type="PANTHER" id="PTHR10414">
    <property type="entry name" value="ETHANOLAMINEPHOSPHOTRANSFERASE"/>
    <property type="match status" value="1"/>
</dbReference>
<dbReference type="InterPro" id="IPR043130">
    <property type="entry name" value="CDP-OH_PTrfase_TM_dom"/>
</dbReference>
<feature type="transmembrane region" description="Helical" evidence="6">
    <location>
        <begin position="368"/>
        <end position="396"/>
    </location>
</feature>
<sequence>MPFLSTRALRGLQQYQYKSGGYTILDSWHQPFWNGITNMLPTSLAPNLITLIGITGLIVAFLVTATMLPELEGQGPAWVYLMNAAAVFAYMHLDCIDGKQARRTGSSSPLGQLFDHGCDALSVHYLLACVATSLNVGSGWQAVMGMVSIMGPWLLAHWEEYHTGLMTYGTSTWGLTEANYLVITLHLWTAYFGTGFWASHPSQLIPHVWPYIPAALHSLGPAAQSLGPYLSWLDFQWNYVVLLAMGGCSIQLSSQQMWRVLVDGTAKLKPEEKGHKALGQQAAVSHLAQLAAIMGLGVWWLLEPTHHGPAQAHVMGGAFGLLYALEATKLVMDHMAKEPFEIFWWPLWLLGALIFNSKLQFINPAFAAWLAAAAAVAGYLQYVLSIIDQICLFLDINCLTIKHKRI</sequence>
<dbReference type="InterPro" id="IPR000462">
    <property type="entry name" value="CDP-OH_P_trans"/>
</dbReference>